<reference evidence="2" key="1">
    <citation type="journal article" date="2013" name="Genome Announc.">
        <title>Draft Genome Sequence of the Dimorphic Prosthecate Bacterium Brevundimonas abyssalis TAR-001T.</title>
        <authorList>
            <person name="Tsubouchi T."/>
            <person name="Nishi S."/>
            <person name="Usui K."/>
            <person name="Shimane Y."/>
            <person name="Takaki Y."/>
            <person name="Maruyama T."/>
            <person name="Hatada Y."/>
        </authorList>
    </citation>
    <scope>NUCLEOTIDE SEQUENCE [LARGE SCALE GENOMIC DNA]</scope>
    <source>
        <strain evidence="2">TAR-001</strain>
    </source>
</reference>
<dbReference type="RefSeq" id="WP_021698557.1">
    <property type="nucleotide sequence ID" value="NZ_BATC01000076.1"/>
</dbReference>
<protein>
    <submittedName>
        <fullName evidence="1">Uncharacterized protein</fullName>
    </submittedName>
</protein>
<accession>A0A8E0NDN9</accession>
<sequence length="283" mass="30817">MIGLFAALALLSPAPEAGDGPWRQLIDFNPTAERPDGVSLFLRQADMLPQGTPRSWETRMARHVWVNHGAVVGGQAWTVIDSAFDCAGGGVTQTVRAYDAQGRLLGEAQPNEDTRPVPHSAEHMVWDAVCMGSPYLYDKPVVATLAEATADAATGDGLAALTDELQWDVDYDGQADIIRIHMRPHSMRHDVEFILARDPTRPITVITAEQPPTGPLVQRGIRRLERDRYLTACAMDQGADVQPCEAAYPFVQRGVEVVAEGQPTILVWLVSGEPHVARLPAAE</sequence>
<dbReference type="EMBL" id="BATC01000076">
    <property type="protein sequence ID" value="GAD60463.1"/>
    <property type="molecule type" value="Genomic_DNA"/>
</dbReference>
<dbReference type="Proteomes" id="UP000016569">
    <property type="component" value="Unassembled WGS sequence"/>
</dbReference>
<proteinExistence type="predicted"/>
<dbReference type="OrthoDB" id="8480369at2"/>
<evidence type="ECO:0000313" key="1">
    <source>
        <dbReference type="EMBL" id="GAD60463.1"/>
    </source>
</evidence>
<comment type="caution">
    <text evidence="1">The sequence shown here is derived from an EMBL/GenBank/DDBJ whole genome shotgun (WGS) entry which is preliminary data.</text>
</comment>
<gene>
    <name evidence="1" type="ORF">MBEBAB_2713</name>
</gene>
<dbReference type="AlphaFoldDB" id="A0A8E0NDN9"/>
<organism evidence="1 2">
    <name type="scientific">Brevundimonas abyssalis TAR-001</name>
    <dbReference type="NCBI Taxonomy" id="1391729"/>
    <lineage>
        <taxon>Bacteria</taxon>
        <taxon>Pseudomonadati</taxon>
        <taxon>Pseudomonadota</taxon>
        <taxon>Alphaproteobacteria</taxon>
        <taxon>Caulobacterales</taxon>
        <taxon>Caulobacteraceae</taxon>
        <taxon>Brevundimonas</taxon>
    </lineage>
</organism>
<name>A0A8E0NDN9_9CAUL</name>
<keyword evidence="2" id="KW-1185">Reference proteome</keyword>
<evidence type="ECO:0000313" key="2">
    <source>
        <dbReference type="Proteomes" id="UP000016569"/>
    </source>
</evidence>